<name>A0ABV3F1P5_9NOCA</name>
<dbReference type="RefSeq" id="WP_357972686.1">
    <property type="nucleotide sequence ID" value="NZ_JBFAIH010000001.1"/>
</dbReference>
<organism evidence="2 3">
    <name type="scientific">Nocardia fusca</name>
    <dbReference type="NCBI Taxonomy" id="941183"/>
    <lineage>
        <taxon>Bacteria</taxon>
        <taxon>Bacillati</taxon>
        <taxon>Actinomycetota</taxon>
        <taxon>Actinomycetes</taxon>
        <taxon>Mycobacteriales</taxon>
        <taxon>Nocardiaceae</taxon>
        <taxon>Nocardia</taxon>
    </lineage>
</organism>
<feature type="compositionally biased region" description="Low complexity" evidence="1">
    <location>
        <begin position="26"/>
        <end position="37"/>
    </location>
</feature>
<protein>
    <submittedName>
        <fullName evidence="2">Uncharacterized protein</fullName>
    </submittedName>
</protein>
<evidence type="ECO:0000313" key="2">
    <source>
        <dbReference type="EMBL" id="MEV0361617.1"/>
    </source>
</evidence>
<dbReference type="EMBL" id="JBFAIH010000001">
    <property type="protein sequence ID" value="MEV0361617.1"/>
    <property type="molecule type" value="Genomic_DNA"/>
</dbReference>
<proteinExistence type="predicted"/>
<accession>A0ABV3F1P5</accession>
<evidence type="ECO:0000313" key="3">
    <source>
        <dbReference type="Proteomes" id="UP001551658"/>
    </source>
</evidence>
<feature type="compositionally biased region" description="Pro residues" evidence="1">
    <location>
        <begin position="47"/>
        <end position="57"/>
    </location>
</feature>
<comment type="caution">
    <text evidence="2">The sequence shown here is derived from an EMBL/GenBank/DDBJ whole genome shotgun (WGS) entry which is preliminary data.</text>
</comment>
<feature type="region of interest" description="Disordered" evidence="1">
    <location>
        <begin position="22"/>
        <end position="57"/>
    </location>
</feature>
<gene>
    <name evidence="2" type="ORF">AB0H72_02840</name>
</gene>
<sequence length="57" mass="6259">MITNSLAAHQLITLYHMNYTQRQMNSSTGRTSGETSEPPATRRQAQVPPPGIARPPP</sequence>
<dbReference type="Proteomes" id="UP001551658">
    <property type="component" value="Unassembled WGS sequence"/>
</dbReference>
<keyword evidence="3" id="KW-1185">Reference proteome</keyword>
<reference evidence="2 3" key="1">
    <citation type="submission" date="2024-06" db="EMBL/GenBank/DDBJ databases">
        <title>The Natural Products Discovery Center: Release of the First 8490 Sequenced Strains for Exploring Actinobacteria Biosynthetic Diversity.</title>
        <authorList>
            <person name="Kalkreuter E."/>
            <person name="Kautsar S.A."/>
            <person name="Yang D."/>
            <person name="Bader C.D."/>
            <person name="Teijaro C.N."/>
            <person name="Fluegel L."/>
            <person name="Davis C.M."/>
            <person name="Simpson J.R."/>
            <person name="Lauterbach L."/>
            <person name="Steele A.D."/>
            <person name="Gui C."/>
            <person name="Meng S."/>
            <person name="Li G."/>
            <person name="Viehrig K."/>
            <person name="Ye F."/>
            <person name="Su P."/>
            <person name="Kiefer A.F."/>
            <person name="Nichols A."/>
            <person name="Cepeda A.J."/>
            <person name="Yan W."/>
            <person name="Fan B."/>
            <person name="Jiang Y."/>
            <person name="Adhikari A."/>
            <person name="Zheng C.-J."/>
            <person name="Schuster L."/>
            <person name="Cowan T.M."/>
            <person name="Smanski M.J."/>
            <person name="Chevrette M.G."/>
            <person name="De Carvalho L.P.S."/>
            <person name="Shen B."/>
        </authorList>
    </citation>
    <scope>NUCLEOTIDE SEQUENCE [LARGE SCALE GENOMIC DNA]</scope>
    <source>
        <strain evidence="2 3">NPDC050671</strain>
    </source>
</reference>
<evidence type="ECO:0000256" key="1">
    <source>
        <dbReference type="SAM" id="MobiDB-lite"/>
    </source>
</evidence>